<evidence type="ECO:0000313" key="2">
    <source>
        <dbReference type="EMBL" id="MEK7950834.1"/>
    </source>
</evidence>
<proteinExistence type="predicted"/>
<protein>
    <submittedName>
        <fullName evidence="2">Uncharacterized protein</fullName>
    </submittedName>
</protein>
<name>A0ABU9ASW3_9BACT</name>
<dbReference type="Proteomes" id="UP001371305">
    <property type="component" value="Unassembled WGS sequence"/>
</dbReference>
<dbReference type="RefSeq" id="WP_341404435.1">
    <property type="nucleotide sequence ID" value="NZ_JBBUKT010000003.1"/>
</dbReference>
<evidence type="ECO:0000256" key="1">
    <source>
        <dbReference type="SAM" id="MobiDB-lite"/>
    </source>
</evidence>
<gene>
    <name evidence="2" type="ORF">WKV53_10020</name>
</gene>
<comment type="caution">
    <text evidence="2">The sequence shown here is derived from an EMBL/GenBank/DDBJ whole genome shotgun (WGS) entry which is preliminary data.</text>
</comment>
<sequence>MIRFLTLFAVAFSGILLGQSLSILPGEQVVPVTGKLIRLEFETKVDKVYRIESSTNLATWANEGYAFRGIGGKMSALVSNHDLPKLFYRVRDDATADEVAPLLPYGQSTIEGPPGPVGPQGPQGEAGENAELPDTRDIGSPPLLPRTLQRILASRQSGSPRPFRLKYLMLGDSYALDLSAELSAKVAPLREFGLGATATLQAGAASEYSRFDLAPTGLIWRLSGEGQSVQYGLANTSLECYRLKVFYSTTSGGGSFALEASTNGGPWIEIPGASSTEPISTDNGGTVGAGIFTYDFPTTESRRLRAKWVKGTVRVIGFVLSDIRDDPSVPRGGTAFYNLALGGIIVANGRLTPQGVWNTLLRDLQPDFCTYKSDDGEHGAAFAEYYQKIQTAYPMDWVMISRHPSNASVYDTPGSPANSGNELLPTDIQLRDFALAQGQLFINGRTMFPDHATMVKLGLTVDLDPHLTPVGDDYQQQIVMNLLGGSLKPAVQFPGSNAVDVETGARYRTTPLGIVGKSGPLMMFDLLSNSNAGSNFRPFYAISKIDDFGTVGFHQGQANRCFAVLDPNGRMAYNNSTNGWQAGLLAGWSRPAASGVEYFAGDRVTESPLAVSGTSAHTGDLFSVRRNASASSPGTRVAGVKADGAADFGRLKAEIPGYATHAAADADSSLQSGQLYKLNGKRAVYQKP</sequence>
<reference evidence="2 3" key="1">
    <citation type="submission" date="2024-04" db="EMBL/GenBank/DDBJ databases">
        <title>Luteolibacter sp. isolated from soil.</title>
        <authorList>
            <person name="An J."/>
        </authorList>
    </citation>
    <scope>NUCLEOTIDE SEQUENCE [LARGE SCALE GENOMIC DNA]</scope>
    <source>
        <strain evidence="2 3">Y139</strain>
    </source>
</reference>
<organism evidence="2 3">
    <name type="scientific">Luteolibacter soli</name>
    <dbReference type="NCBI Taxonomy" id="3135280"/>
    <lineage>
        <taxon>Bacteria</taxon>
        <taxon>Pseudomonadati</taxon>
        <taxon>Verrucomicrobiota</taxon>
        <taxon>Verrucomicrobiia</taxon>
        <taxon>Verrucomicrobiales</taxon>
        <taxon>Verrucomicrobiaceae</taxon>
        <taxon>Luteolibacter</taxon>
    </lineage>
</organism>
<evidence type="ECO:0000313" key="3">
    <source>
        <dbReference type="Proteomes" id="UP001371305"/>
    </source>
</evidence>
<accession>A0ABU9ASW3</accession>
<keyword evidence="3" id="KW-1185">Reference proteome</keyword>
<feature type="region of interest" description="Disordered" evidence="1">
    <location>
        <begin position="104"/>
        <end position="140"/>
    </location>
</feature>
<dbReference type="EMBL" id="JBBUKT010000003">
    <property type="protein sequence ID" value="MEK7950834.1"/>
    <property type="molecule type" value="Genomic_DNA"/>
</dbReference>